<dbReference type="PANTHER" id="PTHR45967:SF1">
    <property type="entry name" value="G-BOX-BINDING FACTOR 3"/>
    <property type="match status" value="1"/>
</dbReference>
<dbReference type="EMBL" id="KZ305030">
    <property type="protein sequence ID" value="PIA49206.1"/>
    <property type="molecule type" value="Genomic_DNA"/>
</dbReference>
<feature type="compositionally biased region" description="Polar residues" evidence="7">
    <location>
        <begin position="356"/>
        <end position="372"/>
    </location>
</feature>
<keyword evidence="4" id="KW-0238">DNA-binding</keyword>
<feature type="region of interest" description="Disordered" evidence="7">
    <location>
        <begin position="142"/>
        <end position="289"/>
    </location>
</feature>
<dbReference type="PANTHER" id="PTHR45967">
    <property type="entry name" value="G-BOX-BINDING FACTOR 3-RELATED"/>
    <property type="match status" value="1"/>
</dbReference>
<sequence>MGNEEAGTPMKSEKASSPAQEQSNIHAYPNWAAVQAYYGPGIPPPYFSSAAAPGHPPHPYMWGAHPHLMSPYGTPYAAMYPPGGVYGHPSFHGSQGLGSSSSPVASEAMVVTPLSMATPDKSSSSKDQGLIKKLKGLNGNAVPIGNGNSGSSAASHSGDYGAEGSTDGSDEHAAEREGQLLRKRSCAGMTSTVKDETIDTLTIHSEETNTPSSMARVVGKPVGTVPSRNGKARTVATMSSPAIVAELPSQDGVESGHLTKDERELKRERRKQSNRESARRSRLRKQAEAEELAVKVESLDAENLSLRSEINQLKEEAEKLRLENASLVEELKTVQLEGAGEDVSNSMELQEGKPVSTENFLSRVENSLSSTRGTHREIETNEHSNSGTKLHQLLGSSPRADAVAAS</sequence>
<evidence type="ECO:0000256" key="7">
    <source>
        <dbReference type="SAM" id="MobiDB-lite"/>
    </source>
</evidence>
<evidence type="ECO:0000256" key="6">
    <source>
        <dbReference type="ARBA" id="ARBA00023242"/>
    </source>
</evidence>
<feature type="region of interest" description="Disordered" evidence="7">
    <location>
        <begin position="337"/>
        <end position="406"/>
    </location>
</feature>
<dbReference type="EMBL" id="KZ305030">
    <property type="protein sequence ID" value="PIA49205.1"/>
    <property type="molecule type" value="Genomic_DNA"/>
</dbReference>
<dbReference type="OrthoDB" id="1642657at2759"/>
<feature type="domain" description="BZIP" evidence="8">
    <location>
        <begin position="264"/>
        <end position="327"/>
    </location>
</feature>
<dbReference type="InterPro" id="IPR046347">
    <property type="entry name" value="bZIP_sf"/>
</dbReference>
<reference evidence="9 10" key="1">
    <citation type="submission" date="2017-09" db="EMBL/GenBank/DDBJ databases">
        <title>WGS assembly of Aquilegia coerulea Goldsmith.</title>
        <authorList>
            <person name="Hodges S."/>
            <person name="Kramer E."/>
            <person name="Nordborg M."/>
            <person name="Tomkins J."/>
            <person name="Borevitz J."/>
            <person name="Derieg N."/>
            <person name="Yan J."/>
            <person name="Mihaltcheva S."/>
            <person name="Hayes R.D."/>
            <person name="Rokhsar D."/>
        </authorList>
    </citation>
    <scope>NUCLEOTIDE SEQUENCE [LARGE SCALE GENOMIC DNA]</scope>
    <source>
        <strain evidence="10">cv. Goldsmith</strain>
    </source>
</reference>
<evidence type="ECO:0000256" key="1">
    <source>
        <dbReference type="ARBA" id="ARBA00004123"/>
    </source>
</evidence>
<feature type="compositionally biased region" description="Low complexity" evidence="7">
    <location>
        <begin position="145"/>
        <end position="158"/>
    </location>
</feature>
<protein>
    <recommendedName>
        <fullName evidence="8">BZIP domain-containing protein</fullName>
    </recommendedName>
</protein>
<dbReference type="InterPro" id="IPR044827">
    <property type="entry name" value="GBF-like"/>
</dbReference>
<dbReference type="AlphaFoldDB" id="A0A2G5E103"/>
<dbReference type="InterPro" id="IPR012900">
    <property type="entry name" value="MFMR"/>
</dbReference>
<dbReference type="GO" id="GO:0005634">
    <property type="term" value="C:nucleus"/>
    <property type="evidence" value="ECO:0007669"/>
    <property type="project" value="UniProtKB-SubCell"/>
</dbReference>
<dbReference type="Proteomes" id="UP000230069">
    <property type="component" value="Unassembled WGS sequence"/>
</dbReference>
<dbReference type="EMBL" id="KZ305030">
    <property type="protein sequence ID" value="PIA49204.1"/>
    <property type="molecule type" value="Genomic_DNA"/>
</dbReference>
<evidence type="ECO:0000256" key="3">
    <source>
        <dbReference type="ARBA" id="ARBA00023015"/>
    </source>
</evidence>
<dbReference type="Pfam" id="PF00170">
    <property type="entry name" value="bZIP_1"/>
    <property type="match status" value="1"/>
</dbReference>
<evidence type="ECO:0000313" key="9">
    <source>
        <dbReference type="EMBL" id="PIA49207.1"/>
    </source>
</evidence>
<dbReference type="Gene3D" id="1.20.5.170">
    <property type="match status" value="1"/>
</dbReference>
<feature type="region of interest" description="Disordered" evidence="7">
    <location>
        <begin position="1"/>
        <end position="23"/>
    </location>
</feature>
<organism evidence="9 10">
    <name type="scientific">Aquilegia coerulea</name>
    <name type="common">Rocky mountain columbine</name>
    <dbReference type="NCBI Taxonomy" id="218851"/>
    <lineage>
        <taxon>Eukaryota</taxon>
        <taxon>Viridiplantae</taxon>
        <taxon>Streptophyta</taxon>
        <taxon>Embryophyta</taxon>
        <taxon>Tracheophyta</taxon>
        <taxon>Spermatophyta</taxon>
        <taxon>Magnoliopsida</taxon>
        <taxon>Ranunculales</taxon>
        <taxon>Ranunculaceae</taxon>
        <taxon>Thalictroideae</taxon>
        <taxon>Aquilegia</taxon>
    </lineage>
</organism>
<feature type="compositionally biased region" description="Polar residues" evidence="7">
    <location>
        <begin position="199"/>
        <end position="213"/>
    </location>
</feature>
<dbReference type="SUPFAM" id="SSF57959">
    <property type="entry name" value="Leucine zipper domain"/>
    <property type="match status" value="1"/>
</dbReference>
<keyword evidence="10" id="KW-1185">Reference proteome</keyword>
<accession>A0A2G5E103</accession>
<feature type="compositionally biased region" description="Basic and acidic residues" evidence="7">
    <location>
        <begin position="257"/>
        <end position="289"/>
    </location>
</feature>
<dbReference type="SMART" id="SM00338">
    <property type="entry name" value="BRLZ"/>
    <property type="match status" value="1"/>
</dbReference>
<dbReference type="GO" id="GO:0003700">
    <property type="term" value="F:DNA-binding transcription factor activity"/>
    <property type="evidence" value="ECO:0007669"/>
    <property type="project" value="InterPro"/>
</dbReference>
<comment type="subcellular location">
    <subcellularLocation>
        <location evidence="1">Nucleus</location>
    </subcellularLocation>
</comment>
<keyword evidence="5" id="KW-0804">Transcription</keyword>
<gene>
    <name evidence="9" type="ORF">AQUCO_01300209v1</name>
</gene>
<dbReference type="InterPro" id="IPR045314">
    <property type="entry name" value="bZIP_plant_GBF1"/>
</dbReference>
<keyword evidence="6" id="KW-0539">Nucleus</keyword>
<dbReference type="GO" id="GO:0000976">
    <property type="term" value="F:transcription cis-regulatory region binding"/>
    <property type="evidence" value="ECO:0007669"/>
    <property type="project" value="UniProtKB-ARBA"/>
</dbReference>
<evidence type="ECO:0000256" key="4">
    <source>
        <dbReference type="ARBA" id="ARBA00023125"/>
    </source>
</evidence>
<dbReference type="EMBL" id="KZ305030">
    <property type="protein sequence ID" value="PIA49208.1"/>
    <property type="molecule type" value="Genomic_DNA"/>
</dbReference>
<dbReference type="PROSITE" id="PS50217">
    <property type="entry name" value="BZIP"/>
    <property type="match status" value="1"/>
</dbReference>
<evidence type="ECO:0000256" key="5">
    <source>
        <dbReference type="ARBA" id="ARBA00023163"/>
    </source>
</evidence>
<dbReference type="EMBL" id="KZ305030">
    <property type="protein sequence ID" value="PIA49207.1"/>
    <property type="molecule type" value="Genomic_DNA"/>
</dbReference>
<evidence type="ECO:0000313" key="10">
    <source>
        <dbReference type="Proteomes" id="UP000230069"/>
    </source>
</evidence>
<evidence type="ECO:0000256" key="2">
    <source>
        <dbReference type="ARBA" id="ARBA00007163"/>
    </source>
</evidence>
<evidence type="ECO:0000259" key="8">
    <source>
        <dbReference type="PROSITE" id="PS50217"/>
    </source>
</evidence>
<dbReference type="InterPro" id="IPR004827">
    <property type="entry name" value="bZIP"/>
</dbReference>
<comment type="similarity">
    <text evidence="2">Belongs to the bZIP family.</text>
</comment>
<dbReference type="CDD" id="cd14702">
    <property type="entry name" value="bZIP_plant_GBF1"/>
    <property type="match status" value="1"/>
</dbReference>
<keyword evidence="3" id="KW-0805">Transcription regulation</keyword>
<proteinExistence type="inferred from homology"/>
<feature type="compositionally biased region" description="Basic and acidic residues" evidence="7">
    <location>
        <begin position="169"/>
        <end position="180"/>
    </location>
</feature>
<dbReference type="Pfam" id="PF07777">
    <property type="entry name" value="MFMR"/>
    <property type="match status" value="1"/>
</dbReference>
<dbReference type="PROSITE" id="PS00036">
    <property type="entry name" value="BZIP_BASIC"/>
    <property type="match status" value="1"/>
</dbReference>
<name>A0A2G5E103_AQUCA</name>